<evidence type="ECO:0000313" key="7">
    <source>
        <dbReference type="EMBL" id="MBJ3763341.1"/>
    </source>
</evidence>
<comment type="caution">
    <text evidence="7">The sequence shown here is derived from an EMBL/GenBank/DDBJ whole genome shotgun (WGS) entry which is preliminary data.</text>
</comment>
<dbReference type="PANTHER" id="PTHR33751">
    <property type="entry name" value="CBB3-TYPE CYTOCHROME C OXIDASE SUBUNIT FIXP"/>
    <property type="match status" value="1"/>
</dbReference>
<gene>
    <name evidence="7" type="ORF">ILP92_11350</name>
</gene>
<dbReference type="InterPro" id="IPR036909">
    <property type="entry name" value="Cyt_c-like_dom_sf"/>
</dbReference>
<name>A0A934ICX1_9RHOB</name>
<dbReference type="AlphaFoldDB" id="A0A934ICX1"/>
<evidence type="ECO:0000313" key="8">
    <source>
        <dbReference type="Proteomes" id="UP000642488"/>
    </source>
</evidence>
<dbReference type="GO" id="GO:0046872">
    <property type="term" value="F:metal ion binding"/>
    <property type="evidence" value="ECO:0007669"/>
    <property type="project" value="UniProtKB-KW"/>
</dbReference>
<feature type="domain" description="Cytochrome c" evidence="6">
    <location>
        <begin position="40"/>
        <end position="121"/>
    </location>
</feature>
<dbReference type="PROSITE" id="PS51007">
    <property type="entry name" value="CYTC"/>
    <property type="match status" value="1"/>
</dbReference>
<accession>A0A934ICX1</accession>
<dbReference type="EMBL" id="JAEKPD010000009">
    <property type="protein sequence ID" value="MBJ3763341.1"/>
    <property type="molecule type" value="Genomic_DNA"/>
</dbReference>
<keyword evidence="5" id="KW-0732">Signal</keyword>
<dbReference type="Gene3D" id="1.10.760.10">
    <property type="entry name" value="Cytochrome c-like domain"/>
    <property type="match status" value="1"/>
</dbReference>
<keyword evidence="3 4" id="KW-0408">Iron</keyword>
<dbReference type="Proteomes" id="UP000642488">
    <property type="component" value="Unassembled WGS sequence"/>
</dbReference>
<keyword evidence="1 4" id="KW-0349">Heme</keyword>
<reference evidence="7" key="1">
    <citation type="submission" date="2020-12" db="EMBL/GenBank/DDBJ databases">
        <title>Bacterial taxonomy.</title>
        <authorList>
            <person name="Pan X."/>
        </authorList>
    </citation>
    <scope>NUCLEOTIDE SEQUENCE</scope>
    <source>
        <strain evidence="7">KCTC 52957</strain>
    </source>
</reference>
<keyword evidence="8" id="KW-1185">Reference proteome</keyword>
<evidence type="ECO:0000256" key="5">
    <source>
        <dbReference type="SAM" id="SignalP"/>
    </source>
</evidence>
<keyword evidence="2 4" id="KW-0479">Metal-binding</keyword>
<dbReference type="SUPFAM" id="SSF46626">
    <property type="entry name" value="Cytochrome c"/>
    <property type="match status" value="1"/>
</dbReference>
<proteinExistence type="predicted"/>
<dbReference type="GO" id="GO:0009055">
    <property type="term" value="F:electron transfer activity"/>
    <property type="evidence" value="ECO:0007669"/>
    <property type="project" value="InterPro"/>
</dbReference>
<evidence type="ECO:0000259" key="6">
    <source>
        <dbReference type="PROSITE" id="PS51007"/>
    </source>
</evidence>
<dbReference type="Pfam" id="PF13442">
    <property type="entry name" value="Cytochrome_CBB3"/>
    <property type="match status" value="1"/>
</dbReference>
<organism evidence="7 8">
    <name type="scientific">Palleronia pontilimi</name>
    <dbReference type="NCBI Taxonomy" id="1964209"/>
    <lineage>
        <taxon>Bacteria</taxon>
        <taxon>Pseudomonadati</taxon>
        <taxon>Pseudomonadota</taxon>
        <taxon>Alphaproteobacteria</taxon>
        <taxon>Rhodobacterales</taxon>
        <taxon>Roseobacteraceae</taxon>
        <taxon>Palleronia</taxon>
    </lineage>
</organism>
<sequence length="122" mass="13027">MSIGKQALGAAILLGLSWASSAHATEETEAAEATEATEMADAAAGEEIYQSVCKNCHGQKAQGMASFPKLSDKDFEYITMRLEQYRSGEKVGANSALMMPHAAELSDDDIANLAEYITTSFD</sequence>
<feature type="chain" id="PRO_5037994514" evidence="5">
    <location>
        <begin position="25"/>
        <end position="122"/>
    </location>
</feature>
<protein>
    <submittedName>
        <fullName evidence="7">C-type cytochrome</fullName>
    </submittedName>
</protein>
<feature type="signal peptide" evidence="5">
    <location>
        <begin position="1"/>
        <end position="24"/>
    </location>
</feature>
<evidence type="ECO:0000256" key="2">
    <source>
        <dbReference type="ARBA" id="ARBA00022723"/>
    </source>
</evidence>
<dbReference type="InterPro" id="IPR009056">
    <property type="entry name" value="Cyt_c-like_dom"/>
</dbReference>
<evidence type="ECO:0000256" key="4">
    <source>
        <dbReference type="PROSITE-ProRule" id="PRU00433"/>
    </source>
</evidence>
<dbReference type="InterPro" id="IPR050597">
    <property type="entry name" value="Cytochrome_c_Oxidase_Subunit"/>
</dbReference>
<dbReference type="RefSeq" id="WP_198916512.1">
    <property type="nucleotide sequence ID" value="NZ_JAEKPD010000009.1"/>
</dbReference>
<evidence type="ECO:0000256" key="3">
    <source>
        <dbReference type="ARBA" id="ARBA00023004"/>
    </source>
</evidence>
<evidence type="ECO:0000256" key="1">
    <source>
        <dbReference type="ARBA" id="ARBA00022617"/>
    </source>
</evidence>
<dbReference type="GO" id="GO:0020037">
    <property type="term" value="F:heme binding"/>
    <property type="evidence" value="ECO:0007669"/>
    <property type="project" value="InterPro"/>
</dbReference>
<dbReference type="PANTHER" id="PTHR33751:SF1">
    <property type="entry name" value="CBB3-TYPE CYTOCHROME C OXIDASE SUBUNIT FIXP"/>
    <property type="match status" value="1"/>
</dbReference>